<organism evidence="2 3">
    <name type="scientific">Aurantiacibacter rhizosphaerae</name>
    <dbReference type="NCBI Taxonomy" id="2691582"/>
    <lineage>
        <taxon>Bacteria</taxon>
        <taxon>Pseudomonadati</taxon>
        <taxon>Pseudomonadota</taxon>
        <taxon>Alphaproteobacteria</taxon>
        <taxon>Sphingomonadales</taxon>
        <taxon>Erythrobacteraceae</taxon>
        <taxon>Aurantiacibacter</taxon>
    </lineage>
</organism>
<name>A0A844X9Q8_9SPHN</name>
<keyword evidence="3" id="KW-1185">Reference proteome</keyword>
<proteinExistence type="predicted"/>
<evidence type="ECO:0000313" key="2">
    <source>
        <dbReference type="EMBL" id="MWV26519.1"/>
    </source>
</evidence>
<evidence type="ECO:0000256" key="1">
    <source>
        <dbReference type="SAM" id="SignalP"/>
    </source>
</evidence>
<reference evidence="2 3" key="1">
    <citation type="submission" date="2019-12" db="EMBL/GenBank/DDBJ databases">
        <authorList>
            <person name="Lee S.D."/>
        </authorList>
    </citation>
    <scope>NUCLEOTIDE SEQUENCE [LARGE SCALE GENOMIC DNA]</scope>
    <source>
        <strain evidence="2 3">GH3-10</strain>
    </source>
</reference>
<dbReference type="Proteomes" id="UP000461409">
    <property type="component" value="Unassembled WGS sequence"/>
</dbReference>
<feature type="signal peptide" evidence="1">
    <location>
        <begin position="1"/>
        <end position="36"/>
    </location>
</feature>
<reference evidence="2 3" key="2">
    <citation type="submission" date="2020-02" db="EMBL/GenBank/DDBJ databases">
        <title>Erythrobacter dongmakensis sp. nov., isolated from a tidal mudflat.</title>
        <authorList>
            <person name="Kim I.S."/>
        </authorList>
    </citation>
    <scope>NUCLEOTIDE SEQUENCE [LARGE SCALE GENOMIC DNA]</scope>
    <source>
        <strain evidence="2 3">GH3-10</strain>
    </source>
</reference>
<evidence type="ECO:0000313" key="3">
    <source>
        <dbReference type="Proteomes" id="UP000461409"/>
    </source>
</evidence>
<evidence type="ECO:0008006" key="4">
    <source>
        <dbReference type="Google" id="ProtNLM"/>
    </source>
</evidence>
<feature type="chain" id="PRO_5032496274" description="Porin" evidence="1">
    <location>
        <begin position="37"/>
        <end position="264"/>
    </location>
</feature>
<dbReference type="AlphaFoldDB" id="A0A844X9Q8"/>
<gene>
    <name evidence="2" type="ORF">GRF63_01255</name>
</gene>
<comment type="caution">
    <text evidence="2">The sequence shown here is derived from an EMBL/GenBank/DDBJ whole genome shotgun (WGS) entry which is preliminary data.</text>
</comment>
<sequence>MTKKRTALAGKAAFGASALLLAVALPSAGFAFGALAENAAVDVPDTFLSFTPANADPRLAEFIAQQHGDSRMMRFTPAGSDDSPSARSVTVAVRVDQQTADALAANNTIGSQRSEANRSAGLRVASTRYNLGLARGYSSFAQSQVASQGAAPARKIATPDLSSNLSRARIPDLSDFAPRAATKDKPSRFAARIELDEDRAADDVAVSGETLTDQMLDVAGSYRLTRNLDITAGVRYEQDRDLLPVPDLEQQDSQAVYIGTQFRF</sequence>
<protein>
    <recommendedName>
        <fullName evidence="4">Porin</fullName>
    </recommendedName>
</protein>
<dbReference type="EMBL" id="WUBR01000001">
    <property type="protein sequence ID" value="MWV26519.1"/>
    <property type="molecule type" value="Genomic_DNA"/>
</dbReference>
<keyword evidence="1" id="KW-0732">Signal</keyword>
<dbReference type="RefSeq" id="WP_160484206.1">
    <property type="nucleotide sequence ID" value="NZ_WUBR01000001.1"/>
</dbReference>
<accession>A0A844X9Q8</accession>